<dbReference type="EMBL" id="QBMN01000199">
    <property type="protein sequence ID" value="PZO34657.1"/>
    <property type="molecule type" value="Genomic_DNA"/>
</dbReference>
<proteinExistence type="predicted"/>
<evidence type="ECO:0000313" key="3">
    <source>
        <dbReference type="Proteomes" id="UP000249081"/>
    </source>
</evidence>
<dbReference type="Pfam" id="PF11016">
    <property type="entry name" value="DUF2854"/>
    <property type="match status" value="1"/>
</dbReference>
<name>A0A2W4VTH8_9CYAN</name>
<evidence type="ECO:0000313" key="2">
    <source>
        <dbReference type="EMBL" id="PZO34657.1"/>
    </source>
</evidence>
<feature type="transmembrane region" description="Helical" evidence="1">
    <location>
        <begin position="38"/>
        <end position="56"/>
    </location>
</feature>
<dbReference type="PANTHER" id="PTHR35551">
    <property type="match status" value="1"/>
</dbReference>
<comment type="caution">
    <text evidence="2">The sequence shown here is derived from an EMBL/GenBank/DDBJ whole genome shotgun (WGS) entry which is preliminary data.</text>
</comment>
<evidence type="ECO:0000256" key="1">
    <source>
        <dbReference type="SAM" id="Phobius"/>
    </source>
</evidence>
<dbReference type="AlphaFoldDB" id="A0A2W4VTH8"/>
<keyword evidence="1" id="KW-0472">Membrane</keyword>
<dbReference type="PANTHER" id="PTHR35551:SF1">
    <property type="entry name" value="ACCLIMATION OF PHOTOSYNTHESIS TO ENVIRONMENT"/>
    <property type="match status" value="1"/>
</dbReference>
<gene>
    <name evidence="2" type="ORF">DCF17_20080</name>
</gene>
<dbReference type="InterPro" id="IPR021275">
    <property type="entry name" value="DUF2854"/>
</dbReference>
<reference evidence="3" key="1">
    <citation type="submission" date="2018-04" db="EMBL/GenBank/DDBJ databases">
        <authorList>
            <person name="Cornet L."/>
        </authorList>
    </citation>
    <scope>NUCLEOTIDE SEQUENCE [LARGE SCALE GENOMIC DNA]</scope>
</reference>
<evidence type="ECO:0008006" key="4">
    <source>
        <dbReference type="Google" id="ProtNLM"/>
    </source>
</evidence>
<sequence>MLGRIKLGKINLSLVLLAVGGVLTIVGFVAYFQENSTLNLVGFFYGIPVLLGGLALRAAELEPAPYTQPTAPEVLKLRQEQATPTQNQVREDVTRYRYGQEAHLDVALQKLGLSPSGQECPELSGLHEVEIDGSYALVLEFDSSTLPFSTWVEKQAKIESFFGPSVRAELSQPTDDQVNLALITLLEPAVSVPADA</sequence>
<accession>A0A2W4VTH8</accession>
<keyword evidence="1" id="KW-0812">Transmembrane</keyword>
<reference evidence="2 3" key="2">
    <citation type="submission" date="2018-06" db="EMBL/GenBank/DDBJ databases">
        <title>Metagenomic assembly of (sub)arctic Cyanobacteria and their associated microbiome from non-axenic cultures.</title>
        <authorList>
            <person name="Baurain D."/>
        </authorList>
    </citation>
    <scope>NUCLEOTIDE SEQUENCE [LARGE SCALE GENOMIC DNA]</scope>
    <source>
        <strain evidence="2">ULC041bin1</strain>
    </source>
</reference>
<organism evidence="2 3">
    <name type="scientific">Shackletoniella antarctica</name>
    <dbReference type="NCBI Taxonomy" id="268115"/>
    <lineage>
        <taxon>Bacteria</taxon>
        <taxon>Bacillati</taxon>
        <taxon>Cyanobacteriota</taxon>
        <taxon>Cyanophyceae</taxon>
        <taxon>Oculatellales</taxon>
        <taxon>Oculatellaceae</taxon>
        <taxon>Shackletoniella</taxon>
    </lineage>
</organism>
<dbReference type="Proteomes" id="UP000249081">
    <property type="component" value="Unassembled WGS sequence"/>
</dbReference>
<feature type="transmembrane region" description="Helical" evidence="1">
    <location>
        <begin position="12"/>
        <end position="32"/>
    </location>
</feature>
<keyword evidence="1" id="KW-1133">Transmembrane helix</keyword>
<protein>
    <recommendedName>
        <fullName evidence="4">DUF2854 domain-containing protein</fullName>
    </recommendedName>
</protein>